<dbReference type="AlphaFoldDB" id="A0A0A9HTY7"/>
<evidence type="ECO:0000313" key="1">
    <source>
        <dbReference type="EMBL" id="JAE38366.1"/>
    </source>
</evidence>
<proteinExistence type="predicted"/>
<accession>A0A0A9HTY7</accession>
<protein>
    <submittedName>
        <fullName evidence="1">Uncharacterized protein</fullName>
    </submittedName>
</protein>
<reference evidence="1" key="2">
    <citation type="journal article" date="2015" name="Data Brief">
        <title>Shoot transcriptome of the giant reed, Arundo donax.</title>
        <authorList>
            <person name="Barrero R.A."/>
            <person name="Guerrero F.D."/>
            <person name="Moolhuijzen P."/>
            <person name="Goolsby J.A."/>
            <person name="Tidwell J."/>
            <person name="Bellgard S.E."/>
            <person name="Bellgard M.I."/>
        </authorList>
    </citation>
    <scope>NUCLEOTIDE SEQUENCE</scope>
    <source>
        <tissue evidence="1">Shoot tissue taken approximately 20 cm above the soil surface</tissue>
    </source>
</reference>
<organism evidence="1">
    <name type="scientific">Arundo donax</name>
    <name type="common">Giant reed</name>
    <name type="synonym">Donax arundinaceus</name>
    <dbReference type="NCBI Taxonomy" id="35708"/>
    <lineage>
        <taxon>Eukaryota</taxon>
        <taxon>Viridiplantae</taxon>
        <taxon>Streptophyta</taxon>
        <taxon>Embryophyta</taxon>
        <taxon>Tracheophyta</taxon>
        <taxon>Spermatophyta</taxon>
        <taxon>Magnoliopsida</taxon>
        <taxon>Liliopsida</taxon>
        <taxon>Poales</taxon>
        <taxon>Poaceae</taxon>
        <taxon>PACMAD clade</taxon>
        <taxon>Arundinoideae</taxon>
        <taxon>Arundineae</taxon>
        <taxon>Arundo</taxon>
    </lineage>
</organism>
<sequence length="57" mass="6594">MMGHTLITSDHSYQLCLHGMTTWSVTSRCFIRIMDPSPLGLLYSVVTHHGPWYYIHT</sequence>
<dbReference type="EMBL" id="GBRH01159530">
    <property type="protein sequence ID" value="JAE38366.1"/>
    <property type="molecule type" value="Transcribed_RNA"/>
</dbReference>
<reference evidence="1" key="1">
    <citation type="submission" date="2014-09" db="EMBL/GenBank/DDBJ databases">
        <authorList>
            <person name="Magalhaes I.L.F."/>
            <person name="Oliveira U."/>
            <person name="Santos F.R."/>
            <person name="Vidigal T.H.D.A."/>
            <person name="Brescovit A.D."/>
            <person name="Santos A.J."/>
        </authorList>
    </citation>
    <scope>NUCLEOTIDE SEQUENCE</scope>
    <source>
        <tissue evidence="1">Shoot tissue taken approximately 20 cm above the soil surface</tissue>
    </source>
</reference>
<name>A0A0A9HTY7_ARUDO</name>